<evidence type="ECO:0000313" key="1">
    <source>
        <dbReference type="EMBL" id="KON87960.1"/>
    </source>
</evidence>
<evidence type="ECO:0000313" key="2">
    <source>
        <dbReference type="Proteomes" id="UP000037109"/>
    </source>
</evidence>
<dbReference type="AlphaFoldDB" id="A0A0M0GDI4"/>
<name>A0A0M0GDI4_SPOGL</name>
<gene>
    <name evidence="1" type="ORF">AF332_14745</name>
</gene>
<dbReference type="EMBL" id="LGUF01000007">
    <property type="protein sequence ID" value="KON87960.1"/>
    <property type="molecule type" value="Genomic_DNA"/>
</dbReference>
<keyword evidence="1" id="KW-0808">Transferase</keyword>
<reference evidence="2" key="1">
    <citation type="submission" date="2015-07" db="EMBL/GenBank/DDBJ databases">
        <title>Fjat-10036 dsm4.</title>
        <authorList>
            <person name="Liu B."/>
            <person name="Wang J."/>
            <person name="Zhu Y."/>
            <person name="Liu G."/>
            <person name="Chen Q."/>
            <person name="Chen Z."/>
            <person name="Lan J."/>
            <person name="Che J."/>
            <person name="Ge C."/>
            <person name="Shi H."/>
            <person name="Pan Z."/>
            <person name="Liu X."/>
        </authorList>
    </citation>
    <scope>NUCLEOTIDE SEQUENCE [LARGE SCALE GENOMIC DNA]</scope>
    <source>
        <strain evidence="2">DSM 4</strain>
    </source>
</reference>
<protein>
    <submittedName>
        <fullName evidence="1">Histidine kinase</fullName>
    </submittedName>
</protein>
<dbReference type="GO" id="GO:0016301">
    <property type="term" value="F:kinase activity"/>
    <property type="evidence" value="ECO:0007669"/>
    <property type="project" value="UniProtKB-KW"/>
</dbReference>
<keyword evidence="2" id="KW-1185">Reference proteome</keyword>
<keyword evidence="1" id="KW-0418">Kinase</keyword>
<accession>A0A0M0GDI4</accession>
<dbReference type="STRING" id="1459.AF332_14745"/>
<organism evidence="1 2">
    <name type="scientific">Sporosarcina globispora</name>
    <name type="common">Bacillus globisporus</name>
    <dbReference type="NCBI Taxonomy" id="1459"/>
    <lineage>
        <taxon>Bacteria</taxon>
        <taxon>Bacillati</taxon>
        <taxon>Bacillota</taxon>
        <taxon>Bacilli</taxon>
        <taxon>Bacillales</taxon>
        <taxon>Caryophanaceae</taxon>
        <taxon>Sporosarcina</taxon>
    </lineage>
</organism>
<dbReference type="RefSeq" id="WP_053435316.1">
    <property type="nucleotide sequence ID" value="NZ_LGUF01000007.1"/>
</dbReference>
<comment type="caution">
    <text evidence="1">The sequence shown here is derived from an EMBL/GenBank/DDBJ whole genome shotgun (WGS) entry which is preliminary data.</text>
</comment>
<dbReference type="OrthoDB" id="2291120at2"/>
<dbReference type="PATRIC" id="fig|1459.3.peg.3185"/>
<sequence length="76" mass="9171">MNKIETKLQKFERIAERRTNEAIKKVRLIKHLANRNNYDFSDRHASKIISALKKEVDMLEREFKTNSSQEEIDFKF</sequence>
<proteinExistence type="predicted"/>
<dbReference type="Proteomes" id="UP000037109">
    <property type="component" value="Unassembled WGS sequence"/>
</dbReference>